<dbReference type="InterPro" id="IPR012338">
    <property type="entry name" value="Beta-lactam/transpept-like"/>
</dbReference>
<dbReference type="InterPro" id="IPR051130">
    <property type="entry name" value="Mito_struct-func_regulator"/>
</dbReference>
<keyword evidence="4" id="KW-0418">Kinase</keyword>
<dbReference type="Pfam" id="PF03109">
    <property type="entry name" value="ABC1"/>
    <property type="match status" value="1"/>
</dbReference>
<name>A0A0K3ANE7_BABMR</name>
<evidence type="ECO:0000259" key="2">
    <source>
        <dbReference type="Pfam" id="PF00144"/>
    </source>
</evidence>
<feature type="domain" description="ABC1 atypical kinase-like" evidence="3">
    <location>
        <begin position="136"/>
        <end position="375"/>
    </location>
</feature>
<reference evidence="4 5" key="2">
    <citation type="journal article" date="2013" name="PLoS ONE">
        <title>Whole genome mapping and re-organization of the nuclear and mitochondrial genomes of Babesia microti isolates.</title>
        <authorList>
            <person name="Cornillot E."/>
            <person name="Dassouli A."/>
            <person name="Garg A."/>
            <person name="Pachikara N."/>
            <person name="Randazzo S."/>
            <person name="Depoix D."/>
            <person name="Carcy B."/>
            <person name="Delbecq S."/>
            <person name="Frutos R."/>
            <person name="Silva J.C."/>
            <person name="Sutton R."/>
            <person name="Krause P.J."/>
            <person name="Mamoun C.B."/>
        </authorList>
    </citation>
    <scope>NUCLEOTIDE SEQUENCE [LARGE SCALE GENOMIC DNA]</scope>
    <source>
        <strain evidence="4 5">RI</strain>
    </source>
</reference>
<dbReference type="Gene3D" id="3.40.710.10">
    <property type="entry name" value="DD-peptidase/beta-lactamase superfamily"/>
    <property type="match status" value="1"/>
</dbReference>
<protein>
    <submittedName>
        <fullName evidence="4">AarF domain-containing kinase</fullName>
    </submittedName>
</protein>
<dbReference type="InterPro" id="IPR004147">
    <property type="entry name" value="ABC1_dom"/>
</dbReference>
<dbReference type="EMBL" id="LN871598">
    <property type="protein sequence ID" value="CTQ41052.1"/>
    <property type="molecule type" value="Genomic_DNA"/>
</dbReference>
<evidence type="ECO:0000313" key="4">
    <source>
        <dbReference type="EMBL" id="CTQ41052.1"/>
    </source>
</evidence>
<dbReference type="VEuPathDB" id="PiroplasmaDB:BMR1_03g02265"/>
<dbReference type="GO" id="GO:0016301">
    <property type="term" value="F:kinase activity"/>
    <property type="evidence" value="ECO:0007669"/>
    <property type="project" value="UniProtKB-KW"/>
</dbReference>
<evidence type="ECO:0000256" key="1">
    <source>
        <dbReference type="SAM" id="MobiDB-lite"/>
    </source>
</evidence>
<proteinExistence type="predicted"/>
<organism evidence="4 5">
    <name type="scientific">Babesia microti (strain RI)</name>
    <dbReference type="NCBI Taxonomy" id="1133968"/>
    <lineage>
        <taxon>Eukaryota</taxon>
        <taxon>Sar</taxon>
        <taxon>Alveolata</taxon>
        <taxon>Apicomplexa</taxon>
        <taxon>Aconoidasida</taxon>
        <taxon>Piroplasmida</taxon>
        <taxon>Babesiidae</taxon>
        <taxon>Babesia</taxon>
    </lineage>
</organism>
<dbReference type="Proteomes" id="UP000002899">
    <property type="component" value="Chromosome III"/>
</dbReference>
<accession>A0A0K3ANE7</accession>
<dbReference type="SUPFAM" id="SSF56601">
    <property type="entry name" value="beta-lactamase/transpeptidase-like"/>
    <property type="match status" value="1"/>
</dbReference>
<feature type="region of interest" description="Disordered" evidence="1">
    <location>
        <begin position="780"/>
        <end position="813"/>
    </location>
</feature>
<dbReference type="GeneID" id="24425095"/>
<evidence type="ECO:0000259" key="3">
    <source>
        <dbReference type="Pfam" id="PF03109"/>
    </source>
</evidence>
<dbReference type="OrthoDB" id="427480at2759"/>
<dbReference type="InterPro" id="IPR011009">
    <property type="entry name" value="Kinase-like_dom_sf"/>
</dbReference>
<reference evidence="4 5" key="3">
    <citation type="journal article" date="2016" name="Sci. Rep.">
        <title>Genome-wide diversity and gene expression profiling of Babesia microti isolates identify polymorphic genes that mediate host-pathogen interactions.</title>
        <authorList>
            <person name="Silva J.C."/>
            <person name="Cornillot E."/>
            <person name="McCracken C."/>
            <person name="Usmani-Brown S."/>
            <person name="Dwivedi A."/>
            <person name="Ifeonu O.O."/>
            <person name="Crabtree J."/>
            <person name="Gotia H.T."/>
            <person name="Virji A.Z."/>
            <person name="Reynes C."/>
            <person name="Colinge J."/>
            <person name="Kumar V."/>
            <person name="Lawres L."/>
            <person name="Pazzi J.E."/>
            <person name="Pablo J.V."/>
            <person name="Hung C."/>
            <person name="Brancato J."/>
            <person name="Kumari P."/>
            <person name="Orvis J."/>
            <person name="Tretina K."/>
            <person name="Chibucos M."/>
            <person name="Ott S."/>
            <person name="Sadzewicz L."/>
            <person name="Sengamalay N."/>
            <person name="Shetty A.C."/>
            <person name="Su Q."/>
            <person name="Tallon L."/>
            <person name="Fraser C.M."/>
            <person name="Frutos R."/>
            <person name="Molina D.M."/>
            <person name="Krause P.J."/>
            <person name="Ben Mamoun C."/>
        </authorList>
    </citation>
    <scope>NUCLEOTIDE SEQUENCE [LARGE SCALE GENOMIC DNA]</scope>
    <source>
        <strain evidence="4 5">RI</strain>
    </source>
</reference>
<dbReference type="InterPro" id="IPR001466">
    <property type="entry name" value="Beta-lactam-related"/>
</dbReference>
<dbReference type="SUPFAM" id="SSF56112">
    <property type="entry name" value="Protein kinase-like (PK-like)"/>
    <property type="match status" value="1"/>
</dbReference>
<keyword evidence="4" id="KW-0808">Transferase</keyword>
<feature type="region of interest" description="Disordered" evidence="1">
    <location>
        <begin position="425"/>
        <end position="465"/>
    </location>
</feature>
<feature type="domain" description="Beta-lactamase-related" evidence="2">
    <location>
        <begin position="559"/>
        <end position="738"/>
    </location>
</feature>
<keyword evidence="5" id="KW-1185">Reference proteome</keyword>
<reference evidence="4 5" key="1">
    <citation type="journal article" date="2012" name="Nucleic Acids Res.">
        <title>Sequencing of the smallest Apicomplexan genome from the human pathogen Babesia microti.</title>
        <authorList>
            <person name="Cornillot E."/>
            <person name="Hadj-Kaddour K."/>
            <person name="Dassouli A."/>
            <person name="Noel B."/>
            <person name="Ranwez V."/>
            <person name="Vacherie B."/>
            <person name="Augagneur Y."/>
            <person name="Bres V."/>
            <person name="Duclos A."/>
            <person name="Randazzo S."/>
            <person name="Carcy B."/>
            <person name="Debierre-Grockiego F."/>
            <person name="Delbecq S."/>
            <person name="Moubri-Menage K."/>
            <person name="Shams-Eldin H."/>
            <person name="Usmani-Brown S."/>
            <person name="Bringaud F."/>
            <person name="Wincker P."/>
            <person name="Vivares C.P."/>
            <person name="Schwarz R.T."/>
            <person name="Schetters T.P."/>
            <person name="Krause P.J."/>
            <person name="Gorenflot A."/>
            <person name="Berry V."/>
            <person name="Barbe V."/>
            <person name="Ben Mamoun C."/>
        </authorList>
    </citation>
    <scope>NUCLEOTIDE SEQUENCE [LARGE SCALE GENOMIC DNA]</scope>
    <source>
        <strain evidence="4 5">RI</strain>
    </source>
</reference>
<dbReference type="PANTHER" id="PTHR43173">
    <property type="entry name" value="ABC1 FAMILY PROTEIN"/>
    <property type="match status" value="1"/>
</dbReference>
<feature type="compositionally biased region" description="Basic and acidic residues" evidence="1">
    <location>
        <begin position="435"/>
        <end position="450"/>
    </location>
</feature>
<dbReference type="RefSeq" id="XP_012649063.1">
    <property type="nucleotide sequence ID" value="XM_012793609.1"/>
</dbReference>
<dbReference type="PANTHER" id="PTHR43173:SF3">
    <property type="entry name" value="ABC1 FAMILY PROTEIN"/>
    <property type="match status" value="1"/>
</dbReference>
<sequence length="1154" mass="131807">MEKKNELAVKRESPLDQLNLANISNNVMSRVVKQIFMQPLLNAGANISDIVHSLIRSFDTGGRIFGLFAVWQIGVLQSWVVHDDMVESFWKEMHENVATSIWNNIIELRGFWIKLGQFMSTNHDLLPEQYIRILSRLQDSIPGDPPEVVLKLINSEYGETSKIFRKFNLVPIASASVAQAHLATLLNGDKVIVKILHDNVEKTFLYDQTMFGNLAWLLSMNSKGIVLMDALMEWQQYMSLELDFTNELQNIESAIDYLNKTSFDIVIPKPYPKHCSKKILVMEFIDGIKITDFDKILEYGINTQDCIMELIDYFLYQIFFIGFFHADPHPGNLMYVQRDGNWKCALIDWGYVKLFTPRDTYNMAKLVISILEFESVGAIEAFRDLGAIMENPENMEKTSRRFLTDPNLIYHKIRRYVSCFSLSKHDSDTDGPNDLDEKTGAKDQSYEGKRNLNRTTHAKSTEAENNSKNIEFHQINCAMNIYDNTCIKQPPKLLAMFCRTVNLLYNMIMISKSEVPLLSMTIYWCKLRLKSQHLPSLPFYLPSTTLEMIIHRTLNSLIQSKMIIGCQVSVRYDPKHYLHRGVNLHEQVIGGTRGIYDARGVDHDTLFNIYSASKPFLAVAVLEAANLGLLNLNSPVSNYWPMFGHKITSRLGWQQGEIYDKRKLVTVRDVLNHRIGGDRLSALPYLYDVEDYEYMCKIIAEATSYATLVPDYSHITFGYILSKLLFLVKGECYEDYINSLAIPNIRFYTKMDKHRNSSRSGLLNLYEFIHPTPNAMDRMNDFAYGGKDSPPANSRIDSSPEYSSSLSDPADFDSESYYNESIKTSGSEDEIEIPAIQLTTADLKLMMGLNPDETEHSDEVYSYITNSLSEAYQASLISMQTPIGDAERREPDFASFAGEKEKNVPPDSGKARYYEESNPNGDIKKFYDNVTVTEFMSSDAHELDDLFMMEENQMPIFTRRMRPEYLKKNRSCADCASEIYTFIECLQHRCILMDPRIFDHAKNSQLFVPGLNCHASAQALSEFYLKLPILISQKYIDEILTMEKANISQTVFKYKFSGAISSCWCLGFQIYNFKHLSTGKIIHGIGHSDISGTVGMYIPDLHISLAITINNISTGHFGRDVLMSTIAGHFGLEPLWLSDESRINIAATCCRIKI</sequence>
<gene>
    <name evidence="4" type="ORF">BMR1_03g02265</name>
</gene>
<dbReference type="AlphaFoldDB" id="A0A0K3ANE7"/>
<dbReference type="CDD" id="cd05121">
    <property type="entry name" value="ABC1_ADCK3-like"/>
    <property type="match status" value="1"/>
</dbReference>
<dbReference type="KEGG" id="bmic:BMR1_03g02265"/>
<dbReference type="Pfam" id="PF00144">
    <property type="entry name" value="Beta-lactamase"/>
    <property type="match status" value="1"/>
</dbReference>
<evidence type="ECO:0000313" key="5">
    <source>
        <dbReference type="Proteomes" id="UP000002899"/>
    </source>
</evidence>